<comment type="caution">
    <text evidence="2">The sequence shown here is derived from an EMBL/GenBank/DDBJ whole genome shotgun (WGS) entry which is preliminary data.</text>
</comment>
<evidence type="ECO:0000313" key="3">
    <source>
        <dbReference type="Proteomes" id="UP000603141"/>
    </source>
</evidence>
<name>A0A934S7N9_9BACT</name>
<evidence type="ECO:0000256" key="1">
    <source>
        <dbReference type="SAM" id="MobiDB-lite"/>
    </source>
</evidence>
<accession>A0A934S7N9</accession>
<feature type="compositionally biased region" description="Basic and acidic residues" evidence="1">
    <location>
        <begin position="41"/>
        <end position="50"/>
    </location>
</feature>
<keyword evidence="3" id="KW-1185">Reference proteome</keyword>
<dbReference type="Proteomes" id="UP000603141">
    <property type="component" value="Unassembled WGS sequence"/>
</dbReference>
<proteinExistence type="predicted"/>
<dbReference type="AlphaFoldDB" id="A0A934S7N9"/>
<feature type="region of interest" description="Disordered" evidence="1">
    <location>
        <begin position="41"/>
        <end position="109"/>
    </location>
</feature>
<dbReference type="EMBL" id="JAENIJ010000009">
    <property type="protein sequence ID" value="MBK1882316.1"/>
    <property type="molecule type" value="Genomic_DNA"/>
</dbReference>
<organism evidence="2 3">
    <name type="scientific">Luteolibacter pohnpeiensis</name>
    <dbReference type="NCBI Taxonomy" id="454153"/>
    <lineage>
        <taxon>Bacteria</taxon>
        <taxon>Pseudomonadati</taxon>
        <taxon>Verrucomicrobiota</taxon>
        <taxon>Verrucomicrobiia</taxon>
        <taxon>Verrucomicrobiales</taxon>
        <taxon>Verrucomicrobiaceae</taxon>
        <taxon>Luteolibacter</taxon>
    </lineage>
</organism>
<gene>
    <name evidence="2" type="ORF">JIN85_07815</name>
</gene>
<dbReference type="RefSeq" id="WP_200269331.1">
    <property type="nucleotide sequence ID" value="NZ_JAENIJ010000009.1"/>
</dbReference>
<protein>
    <submittedName>
        <fullName evidence="2">Uncharacterized protein</fullName>
    </submittedName>
</protein>
<sequence length="180" mass="20605">MFDFIFDHPQLLILIGGGTIFLFNKYRELKESQEANEEIEEINRREREAAGESAEYEYRFPPANEVPDTPPPLPYVPPPLKTSNKTVVRGKTRMPEPPPLPSKMGVDRTELERQQQLQAKLREIRKSKPVSLPMARTTKTVAVTSTVSAKDSVRSRLRNKSELRRAIIMREILDPPVGLR</sequence>
<evidence type="ECO:0000313" key="2">
    <source>
        <dbReference type="EMBL" id="MBK1882316.1"/>
    </source>
</evidence>
<reference evidence="2" key="1">
    <citation type="submission" date="2021-01" db="EMBL/GenBank/DDBJ databases">
        <title>Modified the classification status of verrucomicrobia.</title>
        <authorList>
            <person name="Feng X."/>
        </authorList>
    </citation>
    <scope>NUCLEOTIDE SEQUENCE</scope>
    <source>
        <strain evidence="2">KCTC 22041</strain>
    </source>
</reference>
<feature type="compositionally biased region" description="Pro residues" evidence="1">
    <location>
        <begin position="68"/>
        <end position="80"/>
    </location>
</feature>